<gene>
    <name evidence="1" type="ORF">A3F61_04015</name>
</gene>
<name>A0A1G1V521_9BACT</name>
<dbReference type="InterPro" id="IPR015867">
    <property type="entry name" value="N-reg_PII/ATP_PRibTrfase_C"/>
</dbReference>
<dbReference type="SUPFAM" id="SSF102705">
    <property type="entry name" value="NIF3 (NGG1p interacting factor 3)-like"/>
    <property type="match status" value="1"/>
</dbReference>
<organism evidence="1 2">
    <name type="scientific">Candidatus Blackburnbacteria bacterium RIFCSPHIGHO2_12_FULL_41_13b</name>
    <dbReference type="NCBI Taxonomy" id="1797517"/>
    <lineage>
        <taxon>Bacteria</taxon>
        <taxon>Candidatus Blackburniibacteriota</taxon>
    </lineage>
</organism>
<protein>
    <recommendedName>
        <fullName evidence="3">NGG1p interacting factor NIF3</fullName>
    </recommendedName>
</protein>
<proteinExistence type="predicted"/>
<dbReference type="PANTHER" id="PTHR41774">
    <property type="match status" value="1"/>
</dbReference>
<dbReference type="InterPro" id="IPR036069">
    <property type="entry name" value="DUF34/NIF3_sf"/>
</dbReference>
<sequence>MSKLVKIVVFVPKTHTDVVRKAMGNEGAGRIGNYNHCSFSIDGVGRYKPTEGAKPFIGEVGKFEEVVEERVECVCDRVKAKEVIAAIKKVHPYEEVAFDIYPLLSEEDL</sequence>
<dbReference type="Proteomes" id="UP000178272">
    <property type="component" value="Unassembled WGS sequence"/>
</dbReference>
<reference evidence="1 2" key="1">
    <citation type="journal article" date="2016" name="Nat. Commun.">
        <title>Thousands of microbial genomes shed light on interconnected biogeochemical processes in an aquifer system.</title>
        <authorList>
            <person name="Anantharaman K."/>
            <person name="Brown C.T."/>
            <person name="Hug L.A."/>
            <person name="Sharon I."/>
            <person name="Castelle C.J."/>
            <person name="Probst A.J."/>
            <person name="Thomas B.C."/>
            <person name="Singh A."/>
            <person name="Wilkins M.J."/>
            <person name="Karaoz U."/>
            <person name="Brodie E.L."/>
            <person name="Williams K.H."/>
            <person name="Hubbard S.S."/>
            <person name="Banfield J.F."/>
        </authorList>
    </citation>
    <scope>NUCLEOTIDE SEQUENCE [LARGE SCALE GENOMIC DNA]</scope>
</reference>
<dbReference type="AlphaFoldDB" id="A0A1G1V521"/>
<dbReference type="PANTHER" id="PTHR41774:SF1">
    <property type="entry name" value="NGG1P INTERACTING FACTOR NIF3"/>
    <property type="match status" value="1"/>
</dbReference>
<evidence type="ECO:0000313" key="2">
    <source>
        <dbReference type="Proteomes" id="UP000178272"/>
    </source>
</evidence>
<evidence type="ECO:0008006" key="3">
    <source>
        <dbReference type="Google" id="ProtNLM"/>
    </source>
</evidence>
<dbReference type="EMBL" id="MHCA01000054">
    <property type="protein sequence ID" value="OGY10475.1"/>
    <property type="molecule type" value="Genomic_DNA"/>
</dbReference>
<accession>A0A1G1V521</accession>
<evidence type="ECO:0000313" key="1">
    <source>
        <dbReference type="EMBL" id="OGY10475.1"/>
    </source>
</evidence>
<dbReference type="FunFam" id="3.30.70.120:FF:000006">
    <property type="entry name" value="GTP cyclohydrolase 1 type 2 homolog"/>
    <property type="match status" value="1"/>
</dbReference>
<comment type="caution">
    <text evidence="1">The sequence shown here is derived from an EMBL/GenBank/DDBJ whole genome shotgun (WGS) entry which is preliminary data.</text>
</comment>
<dbReference type="Gene3D" id="3.30.70.120">
    <property type="match status" value="1"/>
</dbReference>